<accession>A0A0E0KNQ3</accession>
<dbReference type="Proteomes" id="UP000026962">
    <property type="component" value="Chromosome 4"/>
</dbReference>
<dbReference type="HOGENOM" id="CLU_2853698_0_0_1"/>
<keyword evidence="2" id="KW-1185">Reference proteome</keyword>
<proteinExistence type="predicted"/>
<dbReference type="AlphaFoldDB" id="A0A0E0KNQ3"/>
<name>A0A0E0KNQ3_ORYPU</name>
<organism evidence="1">
    <name type="scientific">Oryza punctata</name>
    <name type="common">Red rice</name>
    <dbReference type="NCBI Taxonomy" id="4537"/>
    <lineage>
        <taxon>Eukaryota</taxon>
        <taxon>Viridiplantae</taxon>
        <taxon>Streptophyta</taxon>
        <taxon>Embryophyta</taxon>
        <taxon>Tracheophyta</taxon>
        <taxon>Spermatophyta</taxon>
        <taxon>Magnoliopsida</taxon>
        <taxon>Liliopsida</taxon>
        <taxon>Poales</taxon>
        <taxon>Poaceae</taxon>
        <taxon>BOP clade</taxon>
        <taxon>Oryzoideae</taxon>
        <taxon>Oryzeae</taxon>
        <taxon>Oryzinae</taxon>
        <taxon>Oryza</taxon>
    </lineage>
</organism>
<dbReference type="EnsemblPlants" id="OPUNC04G05360.1">
    <property type="protein sequence ID" value="OPUNC04G05360.1"/>
    <property type="gene ID" value="OPUNC04G05360"/>
</dbReference>
<sequence length="65" mass="7410">MARTVRVVKIRARMPWIPMLPFTRLRVGANHLGIHPVPFSCPFSRMALGCPPFLFALKMLLVPRP</sequence>
<dbReference type="Gramene" id="OPUNC04G05360.1">
    <property type="protein sequence ID" value="OPUNC04G05360.1"/>
    <property type="gene ID" value="OPUNC04G05360"/>
</dbReference>
<evidence type="ECO:0000313" key="2">
    <source>
        <dbReference type="Proteomes" id="UP000026962"/>
    </source>
</evidence>
<protein>
    <submittedName>
        <fullName evidence="1">Uncharacterized protein</fullName>
    </submittedName>
</protein>
<evidence type="ECO:0000313" key="1">
    <source>
        <dbReference type="EnsemblPlants" id="OPUNC04G05360.1"/>
    </source>
</evidence>
<reference evidence="1" key="1">
    <citation type="submission" date="2015-04" db="UniProtKB">
        <authorList>
            <consortium name="EnsemblPlants"/>
        </authorList>
    </citation>
    <scope>IDENTIFICATION</scope>
</reference>
<reference evidence="1" key="2">
    <citation type="submission" date="2018-05" db="EMBL/GenBank/DDBJ databases">
        <title>OpunRS2 (Oryza punctata Reference Sequence Version 2).</title>
        <authorList>
            <person name="Zhang J."/>
            <person name="Kudrna D."/>
            <person name="Lee S."/>
            <person name="Talag J."/>
            <person name="Welchert J."/>
            <person name="Wing R.A."/>
        </authorList>
    </citation>
    <scope>NUCLEOTIDE SEQUENCE [LARGE SCALE GENOMIC DNA]</scope>
</reference>